<name>A0ABN2PH02_9MICO</name>
<evidence type="ECO:0000313" key="1">
    <source>
        <dbReference type="EMBL" id="GAA1921659.1"/>
    </source>
</evidence>
<reference evidence="1 2" key="1">
    <citation type="journal article" date="2019" name="Int. J. Syst. Evol. Microbiol.">
        <title>The Global Catalogue of Microorganisms (GCM) 10K type strain sequencing project: providing services to taxonomists for standard genome sequencing and annotation.</title>
        <authorList>
            <consortium name="The Broad Institute Genomics Platform"/>
            <consortium name="The Broad Institute Genome Sequencing Center for Infectious Disease"/>
            <person name="Wu L."/>
            <person name="Ma J."/>
        </authorList>
    </citation>
    <scope>NUCLEOTIDE SEQUENCE [LARGE SCALE GENOMIC DNA]</scope>
    <source>
        <strain evidence="1 2">JCM 14900</strain>
    </source>
</reference>
<comment type="caution">
    <text evidence="1">The sequence shown here is derived from an EMBL/GenBank/DDBJ whole genome shotgun (WGS) entry which is preliminary data.</text>
</comment>
<sequence>MHELREVVAVEVRARLSRVGDDRVRIDLDESRPGYDDELGLGFDGLRGLREEDVGGPLFGGLRRGDQGTDTAAEACALRHQDSCSVSVALLRWTISTAASRYATAPAL</sequence>
<gene>
    <name evidence="1" type="ORF">GCM10009775_12600</name>
</gene>
<dbReference type="Proteomes" id="UP001501343">
    <property type="component" value="Unassembled WGS sequence"/>
</dbReference>
<accession>A0ABN2PH02</accession>
<organism evidence="1 2">
    <name type="scientific">Microbacterium aoyamense</name>
    <dbReference type="NCBI Taxonomy" id="344166"/>
    <lineage>
        <taxon>Bacteria</taxon>
        <taxon>Bacillati</taxon>
        <taxon>Actinomycetota</taxon>
        <taxon>Actinomycetes</taxon>
        <taxon>Micrococcales</taxon>
        <taxon>Microbacteriaceae</taxon>
        <taxon>Microbacterium</taxon>
    </lineage>
</organism>
<protein>
    <submittedName>
        <fullName evidence="1">Uncharacterized protein</fullName>
    </submittedName>
</protein>
<dbReference type="EMBL" id="BAAAOF010000002">
    <property type="protein sequence ID" value="GAA1921659.1"/>
    <property type="molecule type" value="Genomic_DNA"/>
</dbReference>
<keyword evidence="2" id="KW-1185">Reference proteome</keyword>
<evidence type="ECO:0000313" key="2">
    <source>
        <dbReference type="Proteomes" id="UP001501343"/>
    </source>
</evidence>
<proteinExistence type="predicted"/>